<dbReference type="EMBL" id="DTHV01000084">
    <property type="protein sequence ID" value="HGW60313.1"/>
    <property type="molecule type" value="Genomic_DNA"/>
</dbReference>
<evidence type="ECO:0000256" key="1">
    <source>
        <dbReference type="SAM" id="Phobius"/>
    </source>
</evidence>
<keyword evidence="1" id="KW-0472">Membrane</keyword>
<dbReference type="Pfam" id="PF01841">
    <property type="entry name" value="Transglut_core"/>
    <property type="match status" value="1"/>
</dbReference>
<name>A0A7C4U3S4_9BACT</name>
<organism evidence="3">
    <name type="scientific">Caldisericum exile</name>
    <dbReference type="NCBI Taxonomy" id="693075"/>
    <lineage>
        <taxon>Bacteria</taxon>
        <taxon>Pseudomonadati</taxon>
        <taxon>Caldisericota/Cryosericota group</taxon>
        <taxon>Caldisericota</taxon>
        <taxon>Caldisericia</taxon>
        <taxon>Caldisericales</taxon>
        <taxon>Caldisericaceae</taxon>
        <taxon>Caldisericum</taxon>
    </lineage>
</organism>
<dbReference type="PANTHER" id="PTHR42736">
    <property type="entry name" value="PROTEIN-GLUTAMINE GAMMA-GLUTAMYLTRANSFERASE"/>
    <property type="match status" value="1"/>
</dbReference>
<dbReference type="Pfam" id="PF11992">
    <property type="entry name" value="TgpA_N"/>
    <property type="match status" value="1"/>
</dbReference>
<accession>A0A7C4U3S4</accession>
<sequence length="611" mass="70753">MRRLNSVDVAFVMFSITSILFVSLVENYLLLLSVLPMLFVMLSKFEYSRSGKKLFEFIPLFVFLITLTVHLDLFLVLTILLLTSMGAKYIISTTPSDYFEIFLIGIMLSILSSIGTISFAFGIIGVVFLISSFLFLFLTQFRSKESLIFINKSLPDTLEIAKFFSISLALTVALFYLMPRFSFGVIQGNPITNKSISNFSTDVSIDSRPVELDYTIVMRIEKERGEPVYISGLRYATFLHDRWYKDEETTYVYPDVGENFLEASLKRATIFLEPNNTNVIFRVEPGKGIHGKFSYILKDNLSNLYFNMPFFKTIKYDSYYLNEPEKVTLNEKEKAMYLDLRGISSQVIDLSRSITEGFPKEEQKVVALVNYLKRNNQYSLTPTAKNIEDFIMNHKSGYCEHFATAFVILSRASNISARLVSGFVTSEWNDTLHYYIVRAKDAHTWAEVYINGTWVRVDPTPQIKTNVSNFSIFLETIRMFWYKGVITYNAESQIETFSSISTALKDFGNRVFEVLHLIQNHLFLLLGGSLLLSAYFLLRKRERNDYLALKIIELIGGERHQSETLLEFAKRRNKYEELKELITLYYNYRFAKRLELGNEILRLIRVFKGQK</sequence>
<reference evidence="3" key="1">
    <citation type="journal article" date="2020" name="mSystems">
        <title>Genome- and Community-Level Interaction Insights into Carbon Utilization and Element Cycling Functions of Hydrothermarchaeota in Hydrothermal Sediment.</title>
        <authorList>
            <person name="Zhou Z."/>
            <person name="Liu Y."/>
            <person name="Xu W."/>
            <person name="Pan J."/>
            <person name="Luo Z.H."/>
            <person name="Li M."/>
        </authorList>
    </citation>
    <scope>NUCLEOTIDE SEQUENCE [LARGE SCALE GENOMIC DNA]</scope>
    <source>
        <strain evidence="3">SpSt-794</strain>
    </source>
</reference>
<comment type="caution">
    <text evidence="3">The sequence shown here is derived from an EMBL/GenBank/DDBJ whole genome shotgun (WGS) entry which is preliminary data.</text>
</comment>
<dbReference type="SMART" id="SM00460">
    <property type="entry name" value="TGc"/>
    <property type="match status" value="1"/>
</dbReference>
<evidence type="ECO:0000313" key="3">
    <source>
        <dbReference type="EMBL" id="HGW60313.1"/>
    </source>
</evidence>
<feature type="transmembrane region" description="Helical" evidence="1">
    <location>
        <begin position="521"/>
        <end position="538"/>
    </location>
</feature>
<dbReference type="SUPFAM" id="SSF54001">
    <property type="entry name" value="Cysteine proteinases"/>
    <property type="match status" value="1"/>
</dbReference>
<feature type="transmembrane region" description="Helical" evidence="1">
    <location>
        <begin position="117"/>
        <end position="139"/>
    </location>
</feature>
<feature type="transmembrane region" description="Helical" evidence="1">
    <location>
        <begin position="60"/>
        <end position="82"/>
    </location>
</feature>
<evidence type="ECO:0000259" key="2">
    <source>
        <dbReference type="SMART" id="SM00460"/>
    </source>
</evidence>
<feature type="transmembrane region" description="Helical" evidence="1">
    <location>
        <begin position="12"/>
        <end position="40"/>
    </location>
</feature>
<dbReference type="InterPro" id="IPR052901">
    <property type="entry name" value="Bact_TGase-like"/>
</dbReference>
<dbReference type="InterPro" id="IPR002931">
    <property type="entry name" value="Transglutaminase-like"/>
</dbReference>
<gene>
    <name evidence="3" type="ORF">ENV82_02635</name>
</gene>
<dbReference type="InterPro" id="IPR038765">
    <property type="entry name" value="Papain-like_cys_pep_sf"/>
</dbReference>
<dbReference type="PANTHER" id="PTHR42736:SF1">
    <property type="entry name" value="PROTEIN-GLUTAMINE GAMMA-GLUTAMYLTRANSFERASE"/>
    <property type="match status" value="1"/>
</dbReference>
<dbReference type="AlphaFoldDB" id="A0A7C4U3S4"/>
<keyword evidence="1" id="KW-1133">Transmembrane helix</keyword>
<feature type="transmembrane region" description="Helical" evidence="1">
    <location>
        <begin position="89"/>
        <end position="111"/>
    </location>
</feature>
<protein>
    <submittedName>
        <fullName evidence="3">DUF3488 domain-containing protein</fullName>
    </submittedName>
</protein>
<dbReference type="InterPro" id="IPR021878">
    <property type="entry name" value="TgpA_N"/>
</dbReference>
<keyword evidence="1" id="KW-0812">Transmembrane</keyword>
<feature type="domain" description="Transglutaminase-like" evidence="2">
    <location>
        <begin position="391"/>
        <end position="461"/>
    </location>
</feature>
<proteinExistence type="predicted"/>
<feature type="transmembrane region" description="Helical" evidence="1">
    <location>
        <begin position="160"/>
        <end position="178"/>
    </location>
</feature>
<dbReference type="Gene3D" id="3.10.620.30">
    <property type="match status" value="1"/>
</dbReference>